<evidence type="ECO:0000313" key="2">
    <source>
        <dbReference type="EMBL" id="CAB3225576.1"/>
    </source>
</evidence>
<evidence type="ECO:0000256" key="1">
    <source>
        <dbReference type="SAM" id="MobiDB-lite"/>
    </source>
</evidence>
<feature type="region of interest" description="Disordered" evidence="1">
    <location>
        <begin position="196"/>
        <end position="244"/>
    </location>
</feature>
<feature type="compositionally biased region" description="Basic and acidic residues" evidence="1">
    <location>
        <begin position="208"/>
        <end position="227"/>
    </location>
</feature>
<dbReference type="InterPro" id="IPR001370">
    <property type="entry name" value="BIR_rpt"/>
</dbReference>
<proteinExistence type="evidence at transcript level"/>
<gene>
    <name evidence="2" type="primary">Birc2-009</name>
</gene>
<reference evidence="2" key="1">
    <citation type="submission" date="2020-04" db="EMBL/GenBank/DDBJ databases">
        <authorList>
            <person name="Neveu A P."/>
        </authorList>
    </citation>
    <scope>NUCLEOTIDE SEQUENCE</scope>
    <source>
        <tissue evidence="2">Whole embryo</tissue>
    </source>
</reference>
<dbReference type="AlphaFoldDB" id="A0A6F9D8C1"/>
<organism evidence="2">
    <name type="scientific">Phallusia mammillata</name>
    <dbReference type="NCBI Taxonomy" id="59560"/>
    <lineage>
        <taxon>Eukaryota</taxon>
        <taxon>Metazoa</taxon>
        <taxon>Chordata</taxon>
        <taxon>Tunicata</taxon>
        <taxon>Ascidiacea</taxon>
        <taxon>Phlebobranchia</taxon>
        <taxon>Ascidiidae</taxon>
        <taxon>Phallusia</taxon>
    </lineage>
</organism>
<name>A0A6F9D8C1_9ASCI</name>
<dbReference type="Gene3D" id="1.10.1170.10">
    <property type="entry name" value="Inhibitor Of Apoptosis Protein (2mihbC-IAP-1), Chain A"/>
    <property type="match status" value="1"/>
</dbReference>
<sequence length="244" mass="27129">MQKEFHIKKMSYEGPNSCDFTTMHPSFTAPPARFPMYSNQAFGVSGHSRKFQTATEHDVSYKEMLHLEHRRASFPVEFAEAPVGDAMAMSGLFHLRLGQENMTKCFSCGKVQNNWREGKNILDQNLHEIDCPHFTNIHRSYSGPVLFASGPDMPLETDASEVPVCSMAIPSVVKQLVGGMVDKGKSLLYSYFGDEGENPQPLMESQEDFGKCSKSEKGENLDGKYDSSDGELPDSLDIYGPGPQ</sequence>
<protein>
    <submittedName>
        <fullName evidence="2">Baculoviral IAP repeat-containing protein 2-like</fullName>
    </submittedName>
</protein>
<accession>A0A6F9D8C1</accession>
<dbReference type="PROSITE" id="PS50143">
    <property type="entry name" value="BIR_REPEAT_2"/>
    <property type="match status" value="1"/>
</dbReference>
<dbReference type="SMART" id="SM00238">
    <property type="entry name" value="BIR"/>
    <property type="match status" value="1"/>
</dbReference>
<dbReference type="SUPFAM" id="SSF57924">
    <property type="entry name" value="Inhibitor of apoptosis (IAP) repeat"/>
    <property type="match status" value="1"/>
</dbReference>
<dbReference type="EMBL" id="LR783323">
    <property type="protein sequence ID" value="CAB3225576.1"/>
    <property type="molecule type" value="mRNA"/>
</dbReference>